<dbReference type="CDD" id="cd03034">
    <property type="entry name" value="ArsC_ArsC"/>
    <property type="match status" value="1"/>
</dbReference>
<keyword evidence="3 7" id="KW-0560">Oxidoreductase</keyword>
<name>A0ABQ4QQ26_9HYPH</name>
<comment type="caution">
    <text evidence="8">The sequence shown here is derived from an EMBL/GenBank/DDBJ whole genome shotgun (WGS) entry which is preliminary data.</text>
</comment>
<dbReference type="InterPro" id="IPR006659">
    <property type="entry name" value="Arsenate_reductase"/>
</dbReference>
<organism evidence="8 9">
    <name type="scientific">Methylobacterium crusticola</name>
    <dbReference type="NCBI Taxonomy" id="1697972"/>
    <lineage>
        <taxon>Bacteria</taxon>
        <taxon>Pseudomonadati</taxon>
        <taxon>Pseudomonadota</taxon>
        <taxon>Alphaproteobacteria</taxon>
        <taxon>Hyphomicrobiales</taxon>
        <taxon>Methylobacteriaceae</taxon>
        <taxon>Methylobacterium</taxon>
    </lineage>
</organism>
<dbReference type="EMBL" id="BPQH01000001">
    <property type="protein sequence ID" value="GJD47383.1"/>
    <property type="molecule type" value="Genomic_DNA"/>
</dbReference>
<evidence type="ECO:0000256" key="6">
    <source>
        <dbReference type="PROSITE-ProRule" id="PRU01282"/>
    </source>
</evidence>
<keyword evidence="2" id="KW-0059">Arsenical resistance</keyword>
<dbReference type="InterPro" id="IPR036249">
    <property type="entry name" value="Thioredoxin-like_sf"/>
</dbReference>
<dbReference type="PANTHER" id="PTHR30041:SF5">
    <property type="entry name" value="ARSENATE REDUCTASE-RELATED"/>
    <property type="match status" value="1"/>
</dbReference>
<evidence type="ECO:0000256" key="4">
    <source>
        <dbReference type="ARBA" id="ARBA00038969"/>
    </source>
</evidence>
<dbReference type="RefSeq" id="WP_128561561.1">
    <property type="nucleotide sequence ID" value="NZ_BPQH01000001.1"/>
</dbReference>
<dbReference type="Gene3D" id="3.40.30.10">
    <property type="entry name" value="Glutaredoxin"/>
    <property type="match status" value="1"/>
</dbReference>
<dbReference type="Proteomes" id="UP001055167">
    <property type="component" value="Unassembled WGS sequence"/>
</dbReference>
<keyword evidence="9" id="KW-1185">Reference proteome</keyword>
<reference evidence="8" key="1">
    <citation type="journal article" date="2021" name="Front. Microbiol.">
        <title>Comprehensive Comparative Genomics and Phenotyping of Methylobacterium Species.</title>
        <authorList>
            <person name="Alessa O."/>
            <person name="Ogura Y."/>
            <person name="Fujitani Y."/>
            <person name="Takami H."/>
            <person name="Hayashi T."/>
            <person name="Sahin N."/>
            <person name="Tani A."/>
        </authorList>
    </citation>
    <scope>NUCLEOTIDE SEQUENCE</scope>
    <source>
        <strain evidence="8">KCTC 52305</strain>
    </source>
</reference>
<protein>
    <recommendedName>
        <fullName evidence="5 7">Arsenate reductase</fullName>
        <ecNumber evidence="4 7">1.20.4.1</ecNumber>
    </recommendedName>
</protein>
<evidence type="ECO:0000256" key="7">
    <source>
        <dbReference type="RuleBase" id="RU362029"/>
    </source>
</evidence>
<evidence type="ECO:0000256" key="5">
    <source>
        <dbReference type="ARBA" id="ARBA00039879"/>
    </source>
</evidence>
<evidence type="ECO:0000256" key="3">
    <source>
        <dbReference type="ARBA" id="ARBA00023002"/>
    </source>
</evidence>
<dbReference type="Pfam" id="PF03960">
    <property type="entry name" value="ArsC"/>
    <property type="match status" value="1"/>
</dbReference>
<sequence>MPEAFDVVVYHNPACGTSRNTLALIRNAGVEPHVVEYLKTPPSRALLKQLLARAGLSVRDVLREKGTPYATLGLASTALTDDQLLDAVEAHPVLLNRPLVVSPRGVRLCRPSEAVLDLLPAQQGEFVKEDGERVVDEHGRRVATA</sequence>
<evidence type="ECO:0000313" key="8">
    <source>
        <dbReference type="EMBL" id="GJD47383.1"/>
    </source>
</evidence>
<dbReference type="InterPro" id="IPR006660">
    <property type="entry name" value="Arsenate_reductase-like"/>
</dbReference>
<dbReference type="PANTHER" id="PTHR30041">
    <property type="entry name" value="ARSENATE REDUCTASE"/>
    <property type="match status" value="1"/>
</dbReference>
<reference evidence="8" key="2">
    <citation type="submission" date="2021-08" db="EMBL/GenBank/DDBJ databases">
        <authorList>
            <person name="Tani A."/>
            <person name="Ola A."/>
            <person name="Ogura Y."/>
            <person name="Katsura K."/>
            <person name="Hayashi T."/>
        </authorList>
    </citation>
    <scope>NUCLEOTIDE SEQUENCE</scope>
    <source>
        <strain evidence="8">KCTC 52305</strain>
    </source>
</reference>
<dbReference type="EC" id="1.20.4.1" evidence="4 7"/>
<accession>A0ABQ4QQ26</accession>
<dbReference type="SUPFAM" id="SSF52833">
    <property type="entry name" value="Thioredoxin-like"/>
    <property type="match status" value="1"/>
</dbReference>
<evidence type="ECO:0000256" key="2">
    <source>
        <dbReference type="ARBA" id="ARBA00022849"/>
    </source>
</evidence>
<dbReference type="NCBIfam" id="TIGR00014">
    <property type="entry name" value="arsC"/>
    <property type="match status" value="1"/>
</dbReference>
<dbReference type="PROSITE" id="PS51353">
    <property type="entry name" value="ARSC"/>
    <property type="match status" value="1"/>
</dbReference>
<proteinExistence type="inferred from homology"/>
<evidence type="ECO:0000256" key="1">
    <source>
        <dbReference type="ARBA" id="ARBA00007198"/>
    </source>
</evidence>
<comment type="similarity">
    <text evidence="1 6 7">Belongs to the ArsC family.</text>
</comment>
<gene>
    <name evidence="8" type="primary">arsC_1</name>
    <name evidence="8" type="ORF">OPKNFCMD_0089</name>
</gene>
<comment type="catalytic activity">
    <reaction evidence="7">
        <text>[glutaredoxin]-dithiol + arsenate + glutathione + H(+) = glutathionyl-S-S-[glutaredoxin] + arsenite + H2O</text>
        <dbReference type="Rhea" id="RHEA:22016"/>
        <dbReference type="Rhea" id="RHEA-COMP:10729"/>
        <dbReference type="Rhea" id="RHEA-COMP:17668"/>
        <dbReference type="ChEBI" id="CHEBI:15377"/>
        <dbReference type="ChEBI" id="CHEBI:15378"/>
        <dbReference type="ChEBI" id="CHEBI:29242"/>
        <dbReference type="ChEBI" id="CHEBI:29950"/>
        <dbReference type="ChEBI" id="CHEBI:48597"/>
        <dbReference type="ChEBI" id="CHEBI:57925"/>
        <dbReference type="ChEBI" id="CHEBI:146199"/>
        <dbReference type="EC" id="1.20.4.1"/>
    </reaction>
</comment>
<evidence type="ECO:0000313" key="9">
    <source>
        <dbReference type="Proteomes" id="UP001055167"/>
    </source>
</evidence>